<dbReference type="GO" id="GO:0016810">
    <property type="term" value="F:hydrolase activity, acting on carbon-nitrogen (but not peptide) bonds"/>
    <property type="evidence" value="ECO:0007669"/>
    <property type="project" value="InterPro"/>
</dbReference>
<dbReference type="AlphaFoldDB" id="A0A4Z1C2A6"/>
<feature type="domain" description="NodB homology" evidence="4">
    <location>
        <begin position="82"/>
        <end position="344"/>
    </location>
</feature>
<dbReference type="Proteomes" id="UP000298325">
    <property type="component" value="Unassembled WGS sequence"/>
</dbReference>
<evidence type="ECO:0000256" key="2">
    <source>
        <dbReference type="ARBA" id="ARBA00022729"/>
    </source>
</evidence>
<dbReference type="CDD" id="cd10973">
    <property type="entry name" value="CE4_DAC_u4_5s"/>
    <property type="match status" value="1"/>
</dbReference>
<dbReference type="OrthoDB" id="9814639at2"/>
<keyword evidence="6" id="KW-1185">Reference proteome</keyword>
<dbReference type="InterPro" id="IPR011330">
    <property type="entry name" value="Glyco_hydro/deAcase_b/a-brl"/>
</dbReference>
<dbReference type="Gene3D" id="3.20.20.370">
    <property type="entry name" value="Glycoside hydrolase/deacetylase"/>
    <property type="match status" value="1"/>
</dbReference>
<dbReference type="Pfam" id="PF01522">
    <property type="entry name" value="Polysacc_deac_1"/>
    <property type="match status" value="1"/>
</dbReference>
<feature type="chain" id="PRO_5021352434" evidence="3">
    <location>
        <begin position="25"/>
        <end position="344"/>
    </location>
</feature>
<gene>
    <name evidence="5" type="ORF">E5Q11_02335</name>
</gene>
<dbReference type="PANTHER" id="PTHR34216">
    <property type="match status" value="1"/>
</dbReference>
<reference evidence="5 6" key="1">
    <citation type="submission" date="2019-04" db="EMBL/GenBank/DDBJ databases">
        <authorList>
            <person name="Park S."/>
            <person name="Yoon J.-H."/>
        </authorList>
    </citation>
    <scope>NUCLEOTIDE SEQUENCE [LARGE SCALE GENOMIC DNA]</scope>
    <source>
        <strain evidence="5 6">HJM-18</strain>
    </source>
</reference>
<dbReference type="InterPro" id="IPR051398">
    <property type="entry name" value="Polysacch_Deacetylase"/>
</dbReference>
<evidence type="ECO:0000313" key="6">
    <source>
        <dbReference type="Proteomes" id="UP000298325"/>
    </source>
</evidence>
<dbReference type="EMBL" id="SRPF01000001">
    <property type="protein sequence ID" value="TGN41398.1"/>
    <property type="molecule type" value="Genomic_DNA"/>
</dbReference>
<dbReference type="PROSITE" id="PS51677">
    <property type="entry name" value="NODB"/>
    <property type="match status" value="1"/>
</dbReference>
<sequence>MIRKSGLSVFVSVLLTTAATQASADLVALQYHHVSDSTPSSTSTGVALFEDQLDLIEELGLDVVPLQSGTTDALDGKLGDKQQIAITFDDAYESVYTTAAPMLAEKGYPFTVFVNTDAVGKKGYMTWAELEEFRNNENITIANHSTDHAHMVRRPDESHDSWKNRVTESLDGAQEVLDQRLGVQVPMFAYPYGEFSEELEQMLQDRGWLGYGQQSGAIGEDSHNTRLPRFPMANAYGQIKTLQTKLTSRALPVDAEQLPDGVMEENPPTLSFTLPESMDANRLTCFASGQGAVEFEVNNQRDISLTPPAEFNSRRFRYNCTYPAGKGTFYWLSQQWVDLSQPED</sequence>
<accession>A0A4Z1C2A6</accession>
<comment type="subcellular location">
    <subcellularLocation>
        <location evidence="1">Secreted</location>
    </subcellularLocation>
</comment>
<feature type="signal peptide" evidence="3">
    <location>
        <begin position="1"/>
        <end position="24"/>
    </location>
</feature>
<dbReference type="GO" id="GO:0005576">
    <property type="term" value="C:extracellular region"/>
    <property type="evidence" value="ECO:0007669"/>
    <property type="project" value="UniProtKB-SubCell"/>
</dbReference>
<evidence type="ECO:0000259" key="4">
    <source>
        <dbReference type="PROSITE" id="PS51677"/>
    </source>
</evidence>
<evidence type="ECO:0000256" key="1">
    <source>
        <dbReference type="ARBA" id="ARBA00004613"/>
    </source>
</evidence>
<evidence type="ECO:0000313" key="5">
    <source>
        <dbReference type="EMBL" id="TGN41398.1"/>
    </source>
</evidence>
<proteinExistence type="predicted"/>
<name>A0A4Z1C2A6_9GAMM</name>
<dbReference type="GO" id="GO:0005975">
    <property type="term" value="P:carbohydrate metabolic process"/>
    <property type="evidence" value="ECO:0007669"/>
    <property type="project" value="InterPro"/>
</dbReference>
<dbReference type="InterPro" id="IPR002509">
    <property type="entry name" value="NODB_dom"/>
</dbReference>
<keyword evidence="2 3" id="KW-0732">Signal</keyword>
<protein>
    <submittedName>
        <fullName evidence="5">Polysaccharide deacetylase</fullName>
    </submittedName>
</protein>
<dbReference type="SUPFAM" id="SSF88713">
    <property type="entry name" value="Glycoside hydrolase/deacetylase"/>
    <property type="match status" value="1"/>
</dbReference>
<dbReference type="PANTHER" id="PTHR34216:SF3">
    <property type="entry name" value="POLY-BETA-1,6-N-ACETYL-D-GLUCOSAMINE N-DEACETYLASE"/>
    <property type="match status" value="1"/>
</dbReference>
<dbReference type="RefSeq" id="WP_135801783.1">
    <property type="nucleotide sequence ID" value="NZ_SRPF01000001.1"/>
</dbReference>
<comment type="caution">
    <text evidence="5">The sequence shown here is derived from an EMBL/GenBank/DDBJ whole genome shotgun (WGS) entry which is preliminary data.</text>
</comment>
<organism evidence="5 6">
    <name type="scientific">Marinobacter confluentis</name>
    <dbReference type="NCBI Taxonomy" id="1697557"/>
    <lineage>
        <taxon>Bacteria</taxon>
        <taxon>Pseudomonadati</taxon>
        <taxon>Pseudomonadota</taxon>
        <taxon>Gammaproteobacteria</taxon>
        <taxon>Pseudomonadales</taxon>
        <taxon>Marinobacteraceae</taxon>
        <taxon>Marinobacter</taxon>
    </lineage>
</organism>
<evidence type="ECO:0000256" key="3">
    <source>
        <dbReference type="SAM" id="SignalP"/>
    </source>
</evidence>